<proteinExistence type="predicted"/>
<dbReference type="EMBL" id="VIWU01000001">
    <property type="protein sequence ID" value="TWF78454.1"/>
    <property type="molecule type" value="Genomic_DNA"/>
</dbReference>
<evidence type="ECO:0008006" key="4">
    <source>
        <dbReference type="Google" id="ProtNLM"/>
    </source>
</evidence>
<keyword evidence="1" id="KW-0472">Membrane</keyword>
<sequence>MARITVPKLEASTFKGWTFVLVAGVVLALLAIVDRGGLGATTVANGSTGCQLEVVADELNVRNGPSPGAASVETLTRGMRVDGTKVVTDGFRELEAGRWAADQFLAPLPGSDCA</sequence>
<evidence type="ECO:0000313" key="2">
    <source>
        <dbReference type="EMBL" id="TWF78454.1"/>
    </source>
</evidence>
<protein>
    <recommendedName>
        <fullName evidence="4">SH3 domain-containing protein</fullName>
    </recommendedName>
</protein>
<keyword evidence="3" id="KW-1185">Reference proteome</keyword>
<dbReference type="AlphaFoldDB" id="A0A561SUC6"/>
<organism evidence="2 3">
    <name type="scientific">Pseudonocardia hierapolitana</name>
    <dbReference type="NCBI Taxonomy" id="1128676"/>
    <lineage>
        <taxon>Bacteria</taxon>
        <taxon>Bacillati</taxon>
        <taxon>Actinomycetota</taxon>
        <taxon>Actinomycetes</taxon>
        <taxon>Pseudonocardiales</taxon>
        <taxon>Pseudonocardiaceae</taxon>
        <taxon>Pseudonocardia</taxon>
    </lineage>
</organism>
<dbReference type="Proteomes" id="UP000321261">
    <property type="component" value="Unassembled WGS sequence"/>
</dbReference>
<evidence type="ECO:0000256" key="1">
    <source>
        <dbReference type="SAM" id="Phobius"/>
    </source>
</evidence>
<comment type="caution">
    <text evidence="2">The sequence shown here is derived from an EMBL/GenBank/DDBJ whole genome shotgun (WGS) entry which is preliminary data.</text>
</comment>
<keyword evidence="1" id="KW-1133">Transmembrane helix</keyword>
<keyword evidence="1" id="KW-0812">Transmembrane</keyword>
<gene>
    <name evidence="2" type="ORF">FHX44_114377</name>
</gene>
<dbReference type="RefSeq" id="WP_246170504.1">
    <property type="nucleotide sequence ID" value="NZ_VIWU01000001.1"/>
</dbReference>
<name>A0A561SUC6_9PSEU</name>
<evidence type="ECO:0000313" key="3">
    <source>
        <dbReference type="Proteomes" id="UP000321261"/>
    </source>
</evidence>
<reference evidence="2 3" key="1">
    <citation type="submission" date="2019-06" db="EMBL/GenBank/DDBJ databases">
        <title>Sequencing the genomes of 1000 actinobacteria strains.</title>
        <authorList>
            <person name="Klenk H.-P."/>
        </authorList>
    </citation>
    <scope>NUCLEOTIDE SEQUENCE [LARGE SCALE GENOMIC DNA]</scope>
    <source>
        <strain evidence="2 3">DSM 45671</strain>
    </source>
</reference>
<accession>A0A561SUC6</accession>
<feature type="transmembrane region" description="Helical" evidence="1">
    <location>
        <begin position="16"/>
        <end position="33"/>
    </location>
</feature>